<keyword evidence="1" id="KW-0472">Membrane</keyword>
<feature type="transmembrane region" description="Helical" evidence="1">
    <location>
        <begin position="130"/>
        <end position="152"/>
    </location>
</feature>
<evidence type="ECO:0000313" key="2">
    <source>
        <dbReference type="EMBL" id="KAJ8046546.1"/>
    </source>
</evidence>
<comment type="caution">
    <text evidence="2">The sequence shown here is derived from an EMBL/GenBank/DDBJ whole genome shotgun (WGS) entry which is preliminary data.</text>
</comment>
<dbReference type="SUPFAM" id="SSF103473">
    <property type="entry name" value="MFS general substrate transporter"/>
    <property type="match status" value="1"/>
</dbReference>
<dbReference type="Gene3D" id="1.20.1250.20">
    <property type="entry name" value="MFS general substrate transporter like domains"/>
    <property type="match status" value="1"/>
</dbReference>
<feature type="transmembrane region" description="Helical" evidence="1">
    <location>
        <begin position="158"/>
        <end position="179"/>
    </location>
</feature>
<feature type="transmembrane region" description="Helical" evidence="1">
    <location>
        <begin position="95"/>
        <end position="118"/>
    </location>
</feature>
<accession>A0A9Q1HIU4</accession>
<evidence type="ECO:0000256" key="1">
    <source>
        <dbReference type="SAM" id="Phobius"/>
    </source>
</evidence>
<dbReference type="AlphaFoldDB" id="A0A9Q1HIU4"/>
<protein>
    <submittedName>
        <fullName evidence="2">Uncharacterized protein</fullName>
    </submittedName>
</protein>
<dbReference type="EMBL" id="JAIZAY010000002">
    <property type="protein sequence ID" value="KAJ8046546.1"/>
    <property type="molecule type" value="Genomic_DNA"/>
</dbReference>
<keyword evidence="1" id="KW-0812">Transmembrane</keyword>
<proteinExistence type="predicted"/>
<feature type="transmembrane region" description="Helical" evidence="1">
    <location>
        <begin position="191"/>
        <end position="209"/>
    </location>
</feature>
<evidence type="ECO:0000313" key="3">
    <source>
        <dbReference type="Proteomes" id="UP001152320"/>
    </source>
</evidence>
<dbReference type="OrthoDB" id="5667at2759"/>
<gene>
    <name evidence="2" type="ORF">HOLleu_05243</name>
</gene>
<dbReference type="Proteomes" id="UP001152320">
    <property type="component" value="Chromosome 2"/>
</dbReference>
<keyword evidence="3" id="KW-1185">Reference proteome</keyword>
<name>A0A9Q1HIU4_HOLLE</name>
<dbReference type="InterPro" id="IPR036259">
    <property type="entry name" value="MFS_trans_sf"/>
</dbReference>
<organism evidence="2 3">
    <name type="scientific">Holothuria leucospilota</name>
    <name type="common">Black long sea cucumber</name>
    <name type="synonym">Mertensiothuria leucospilota</name>
    <dbReference type="NCBI Taxonomy" id="206669"/>
    <lineage>
        <taxon>Eukaryota</taxon>
        <taxon>Metazoa</taxon>
        <taxon>Echinodermata</taxon>
        <taxon>Eleutherozoa</taxon>
        <taxon>Echinozoa</taxon>
        <taxon>Holothuroidea</taxon>
        <taxon>Aspidochirotacea</taxon>
        <taxon>Aspidochirotida</taxon>
        <taxon>Holothuriidae</taxon>
        <taxon>Holothuria</taxon>
    </lineage>
</organism>
<sequence>MAPVQSNSQLKPTKAPATINLTDKERKYIKVITSQLFGVIEVLKKMKNLLDFSPVLKHPIYAIFVLIYSLFSYNFVAWAIFLVPFGKSIGLSPEAAVILSTAGGLGGLVGKLAVFFLFYFRKMNSMTSSLVPALMAFVGLTGYLFSINYAVLLLSSGAFGFSCAYSDTALCGLIPRYICKTHLKQGTVLSYLFSGIFAQLGGIMSGELFL</sequence>
<keyword evidence="1" id="KW-1133">Transmembrane helix</keyword>
<reference evidence="2" key="1">
    <citation type="submission" date="2021-10" db="EMBL/GenBank/DDBJ databases">
        <title>Tropical sea cucumber genome reveals ecological adaptation and Cuvierian tubules defense mechanism.</title>
        <authorList>
            <person name="Chen T."/>
        </authorList>
    </citation>
    <scope>NUCLEOTIDE SEQUENCE</scope>
    <source>
        <strain evidence="2">Nanhai2018</strain>
        <tissue evidence="2">Muscle</tissue>
    </source>
</reference>
<feature type="transmembrane region" description="Helical" evidence="1">
    <location>
        <begin position="60"/>
        <end position="83"/>
    </location>
</feature>